<dbReference type="EMBL" id="CAWUFR010000172">
    <property type="protein sequence ID" value="CAK6971219.1"/>
    <property type="molecule type" value="Genomic_DNA"/>
</dbReference>
<gene>
    <name evidence="3" type="ORF">FSCOSCO3_A014367</name>
</gene>
<sequence length="96" mass="10632">MFFTLIGLPYFPLALPRTPPPGPPSNQSLTTGDQQQQRGARRQWGRVTIYEPERVFVGIFVCEMKRPRNASGNASSKLNASVGLSPSQIYTFLSTC</sequence>
<evidence type="ECO:0000256" key="1">
    <source>
        <dbReference type="SAM" id="MobiDB-lite"/>
    </source>
</evidence>
<evidence type="ECO:0000313" key="4">
    <source>
        <dbReference type="Proteomes" id="UP001314229"/>
    </source>
</evidence>
<feature type="region of interest" description="Disordered" evidence="1">
    <location>
        <begin position="14"/>
        <end position="45"/>
    </location>
</feature>
<keyword evidence="2" id="KW-0732">Signal</keyword>
<name>A0AAV1PJV7_SCOSC</name>
<evidence type="ECO:0008006" key="5">
    <source>
        <dbReference type="Google" id="ProtNLM"/>
    </source>
</evidence>
<feature type="signal peptide" evidence="2">
    <location>
        <begin position="1"/>
        <end position="16"/>
    </location>
</feature>
<reference evidence="3 4" key="1">
    <citation type="submission" date="2024-01" db="EMBL/GenBank/DDBJ databases">
        <authorList>
            <person name="Alioto T."/>
            <person name="Alioto T."/>
            <person name="Gomez Garrido J."/>
        </authorList>
    </citation>
    <scope>NUCLEOTIDE SEQUENCE [LARGE SCALE GENOMIC DNA]</scope>
</reference>
<accession>A0AAV1PJV7</accession>
<keyword evidence="4" id="KW-1185">Reference proteome</keyword>
<dbReference type="AlphaFoldDB" id="A0AAV1PJV7"/>
<comment type="caution">
    <text evidence="3">The sequence shown here is derived from an EMBL/GenBank/DDBJ whole genome shotgun (WGS) entry which is preliminary data.</text>
</comment>
<dbReference type="Proteomes" id="UP001314229">
    <property type="component" value="Unassembled WGS sequence"/>
</dbReference>
<protein>
    <recommendedName>
        <fullName evidence="5">Secreted protein</fullName>
    </recommendedName>
</protein>
<proteinExistence type="predicted"/>
<evidence type="ECO:0000313" key="3">
    <source>
        <dbReference type="EMBL" id="CAK6971219.1"/>
    </source>
</evidence>
<feature type="chain" id="PRO_5043864046" description="Secreted protein" evidence="2">
    <location>
        <begin position="17"/>
        <end position="96"/>
    </location>
</feature>
<evidence type="ECO:0000256" key="2">
    <source>
        <dbReference type="SAM" id="SignalP"/>
    </source>
</evidence>
<organism evidence="3 4">
    <name type="scientific">Scomber scombrus</name>
    <name type="common">Atlantic mackerel</name>
    <name type="synonym">Scomber vernalis</name>
    <dbReference type="NCBI Taxonomy" id="13677"/>
    <lineage>
        <taxon>Eukaryota</taxon>
        <taxon>Metazoa</taxon>
        <taxon>Chordata</taxon>
        <taxon>Craniata</taxon>
        <taxon>Vertebrata</taxon>
        <taxon>Euteleostomi</taxon>
        <taxon>Actinopterygii</taxon>
        <taxon>Neopterygii</taxon>
        <taxon>Teleostei</taxon>
        <taxon>Neoteleostei</taxon>
        <taxon>Acanthomorphata</taxon>
        <taxon>Pelagiaria</taxon>
        <taxon>Scombriformes</taxon>
        <taxon>Scombridae</taxon>
        <taxon>Scomber</taxon>
    </lineage>
</organism>